<gene>
    <name evidence="4" type="ORF">C9374_014486</name>
</gene>
<sequence>MKTSKLFVAILLAITLLVMLVVLPAWTHATESSMGPQDDMQKKRPSKPSPSQRPPRPQPSQRPPLPEPSQRPPRPSPSQRPPKPRPSSQRPPRPEPSQRSFKPQREATNMELESVALHEEEPHNDVEEEQPNQRPPKPSPSQRPPRPQPSQRPPRPEPSQRPPRPSPSQRPPRPTPSSEKPKKGKATEGEQPDQEESGSQQGKKKDQDMHRGSEKRPRFSMNLGLLIAGSFATLYCLAVGSVLGVAYCWFRRNKKRQETLLSNDQVANNHNNIQGAVQTDTHMRLQEEEDVEMQPPVMSLQQQAHIQPQYIQLCPSLIVPQQQPPMAINNDVRV</sequence>
<dbReference type="EMBL" id="PYSW02000008">
    <property type="protein sequence ID" value="KAG2389086.1"/>
    <property type="molecule type" value="Genomic_DNA"/>
</dbReference>
<comment type="caution">
    <text evidence="4">The sequence shown here is derived from an EMBL/GenBank/DDBJ whole genome shotgun (WGS) entry which is preliminary data.</text>
</comment>
<feature type="signal peptide" evidence="3">
    <location>
        <begin position="1"/>
        <end position="29"/>
    </location>
</feature>
<keyword evidence="2" id="KW-1133">Transmembrane helix</keyword>
<evidence type="ECO:0000256" key="2">
    <source>
        <dbReference type="SAM" id="Phobius"/>
    </source>
</evidence>
<evidence type="ECO:0000313" key="4">
    <source>
        <dbReference type="EMBL" id="KAG2389086.1"/>
    </source>
</evidence>
<dbReference type="AlphaFoldDB" id="A0AA88GVD0"/>
<feature type="compositionally biased region" description="Pro residues" evidence="1">
    <location>
        <begin position="47"/>
        <end position="95"/>
    </location>
</feature>
<feature type="compositionally biased region" description="Basic and acidic residues" evidence="1">
    <location>
        <begin position="203"/>
        <end position="216"/>
    </location>
</feature>
<dbReference type="PRINTS" id="PR01217">
    <property type="entry name" value="PRICHEXTENSN"/>
</dbReference>
<feature type="compositionally biased region" description="Basic and acidic residues" evidence="1">
    <location>
        <begin position="116"/>
        <end position="125"/>
    </location>
</feature>
<organism evidence="4 5">
    <name type="scientific">Naegleria lovaniensis</name>
    <name type="common">Amoeba</name>
    <dbReference type="NCBI Taxonomy" id="51637"/>
    <lineage>
        <taxon>Eukaryota</taxon>
        <taxon>Discoba</taxon>
        <taxon>Heterolobosea</taxon>
        <taxon>Tetramitia</taxon>
        <taxon>Eutetramitia</taxon>
        <taxon>Vahlkampfiidae</taxon>
        <taxon>Naegleria</taxon>
    </lineage>
</organism>
<evidence type="ECO:0000256" key="1">
    <source>
        <dbReference type="SAM" id="MobiDB-lite"/>
    </source>
</evidence>
<dbReference type="Proteomes" id="UP000816034">
    <property type="component" value="Unassembled WGS sequence"/>
</dbReference>
<keyword evidence="2" id="KW-0472">Membrane</keyword>
<evidence type="ECO:0000313" key="5">
    <source>
        <dbReference type="Proteomes" id="UP000816034"/>
    </source>
</evidence>
<evidence type="ECO:0000256" key="3">
    <source>
        <dbReference type="SAM" id="SignalP"/>
    </source>
</evidence>
<protein>
    <submittedName>
        <fullName evidence="4">Uncharacterized protein</fullName>
    </submittedName>
</protein>
<proteinExistence type="predicted"/>
<name>A0AA88GVD0_NAELO</name>
<accession>A0AA88GVD0</accession>
<feature type="chain" id="PRO_5041742449" evidence="3">
    <location>
        <begin position="30"/>
        <end position="334"/>
    </location>
</feature>
<dbReference type="GeneID" id="68106939"/>
<keyword evidence="2" id="KW-0812">Transmembrane</keyword>
<reference evidence="4 5" key="1">
    <citation type="journal article" date="2018" name="BMC Genomics">
        <title>The genome of Naegleria lovaniensis, the basis for a comparative approach to unravel pathogenicity factors of the human pathogenic amoeba N. fowleri.</title>
        <authorList>
            <person name="Liechti N."/>
            <person name="Schurch N."/>
            <person name="Bruggmann R."/>
            <person name="Wittwer M."/>
        </authorList>
    </citation>
    <scope>NUCLEOTIDE SEQUENCE [LARGE SCALE GENOMIC DNA]</scope>
    <source>
        <strain evidence="4 5">ATCC 30569</strain>
    </source>
</reference>
<feature type="compositionally biased region" description="Pro residues" evidence="1">
    <location>
        <begin position="133"/>
        <end position="175"/>
    </location>
</feature>
<keyword evidence="5" id="KW-1185">Reference proteome</keyword>
<feature type="compositionally biased region" description="Basic and acidic residues" evidence="1">
    <location>
        <begin position="179"/>
        <end position="188"/>
    </location>
</feature>
<feature type="region of interest" description="Disordered" evidence="1">
    <location>
        <begin position="30"/>
        <end position="216"/>
    </location>
</feature>
<dbReference type="RefSeq" id="XP_044553078.1">
    <property type="nucleotide sequence ID" value="XM_044690478.1"/>
</dbReference>
<feature type="transmembrane region" description="Helical" evidence="2">
    <location>
        <begin position="223"/>
        <end position="250"/>
    </location>
</feature>
<keyword evidence="3" id="KW-0732">Signal</keyword>